<evidence type="ECO:0000313" key="5">
    <source>
        <dbReference type="Proteomes" id="UP000293912"/>
    </source>
</evidence>
<dbReference type="InterPro" id="IPR036390">
    <property type="entry name" value="WH_DNA-bd_sf"/>
</dbReference>
<proteinExistence type="predicted"/>
<dbReference type="NCBIfam" id="NF041494">
    <property type="entry name" value="MobH"/>
    <property type="match status" value="1"/>
</dbReference>
<dbReference type="Pfam" id="PF07515">
    <property type="entry name" value="TraI_2_C"/>
    <property type="match status" value="1"/>
</dbReference>
<keyword evidence="4" id="KW-0547">Nucleotide-binding</keyword>
<feature type="compositionally biased region" description="Low complexity" evidence="1">
    <location>
        <begin position="576"/>
        <end position="590"/>
    </location>
</feature>
<dbReference type="InterPro" id="IPR011119">
    <property type="entry name" value="Unchr_helicase_relaxase_TraI"/>
</dbReference>
<feature type="compositionally biased region" description="Low complexity" evidence="1">
    <location>
        <begin position="451"/>
        <end position="466"/>
    </location>
</feature>
<evidence type="ECO:0000259" key="3">
    <source>
        <dbReference type="Pfam" id="PF07515"/>
    </source>
</evidence>
<keyword evidence="5" id="KW-1185">Reference proteome</keyword>
<feature type="region of interest" description="Disordered" evidence="1">
    <location>
        <begin position="451"/>
        <end position="655"/>
    </location>
</feature>
<dbReference type="Proteomes" id="UP000293912">
    <property type="component" value="Chromosome"/>
</dbReference>
<feature type="domain" description="Putative conjugal transfer nickase/helicase TraI C-terminal" evidence="3">
    <location>
        <begin position="726"/>
        <end position="846"/>
    </location>
</feature>
<dbReference type="AlphaFoldDB" id="A0A4V1ABK4"/>
<protein>
    <submittedName>
        <fullName evidence="4">Helicase</fullName>
    </submittedName>
</protein>
<dbReference type="SUPFAM" id="SSF46785">
    <property type="entry name" value="Winged helix' DNA-binding domain"/>
    <property type="match status" value="1"/>
</dbReference>
<evidence type="ECO:0000313" key="4">
    <source>
        <dbReference type="EMBL" id="QBM28273.1"/>
    </source>
</evidence>
<dbReference type="InterPro" id="IPR022391">
    <property type="entry name" value="ICE_relaxase_PFGI-1"/>
</dbReference>
<keyword evidence="4" id="KW-0067">ATP-binding</keyword>
<name>A0A4V1ABK4_HYDPS</name>
<keyword evidence="4" id="KW-0378">Hydrolase</keyword>
<feature type="compositionally biased region" description="Basic and acidic residues" evidence="1">
    <location>
        <begin position="591"/>
        <end position="610"/>
    </location>
</feature>
<dbReference type="Pfam" id="PF07514">
    <property type="entry name" value="TraI_2"/>
    <property type="match status" value="1"/>
</dbReference>
<dbReference type="Gene3D" id="1.10.3210.40">
    <property type="match status" value="1"/>
</dbReference>
<feature type="compositionally biased region" description="Polar residues" evidence="1">
    <location>
        <begin position="470"/>
        <end position="479"/>
    </location>
</feature>
<organism evidence="4 5">
    <name type="scientific">Hydrogenophaga pseudoflava</name>
    <name type="common">Pseudomonas carboxydoflava</name>
    <dbReference type="NCBI Taxonomy" id="47421"/>
    <lineage>
        <taxon>Bacteria</taxon>
        <taxon>Pseudomonadati</taxon>
        <taxon>Pseudomonadota</taxon>
        <taxon>Betaproteobacteria</taxon>
        <taxon>Burkholderiales</taxon>
        <taxon>Comamonadaceae</taxon>
        <taxon>Hydrogenophaga</taxon>
    </lineage>
</organism>
<gene>
    <name evidence="4" type="ORF">HPF_11290</name>
</gene>
<evidence type="ECO:0000256" key="1">
    <source>
        <dbReference type="SAM" id="MobiDB-lite"/>
    </source>
</evidence>
<evidence type="ECO:0000259" key="2">
    <source>
        <dbReference type="Pfam" id="PF07514"/>
    </source>
</evidence>
<feature type="domain" description="Uncharacterised" evidence="2">
    <location>
        <begin position="57"/>
        <end position="379"/>
    </location>
</feature>
<reference evidence="4 5" key="1">
    <citation type="submission" date="2019-03" db="EMBL/GenBank/DDBJ databases">
        <authorList>
            <person name="Sebastian G."/>
            <person name="Baumann P."/>
            <person name="Ruckert C."/>
            <person name="Kalinowski J."/>
            <person name="Nebel B."/>
            <person name="Takors R."/>
            <person name="Blombach B."/>
        </authorList>
    </citation>
    <scope>NUCLEOTIDE SEQUENCE [LARGE SCALE GENOMIC DNA]</scope>
    <source>
        <strain evidence="4 5">DSM 1084</strain>
    </source>
</reference>
<dbReference type="NCBIfam" id="TIGR03760">
    <property type="entry name" value="ICE_TraI_Pfluor"/>
    <property type="match status" value="1"/>
</dbReference>
<dbReference type="KEGG" id="hpse:HPF_11290"/>
<sequence length="847" mass="90894">MIGHCMRWIKRWDPRSPRPASSVASGTAIPPRAAPDEVNPPMPVVRGHAEGWLRVLPATDLLRVVHGGKALDTMWRQSRLAQIVWERDLLPAVHRYAEFVQLMPASESHHHAHVGGLLSHTLEMTLAAMTWRNGHFFPEGASVEEMDAQRDEWTYVVFFAALLHDVGKIMADLRINWICTGIGAPLRWVPMSGPLTAMVQSRRGGEYLVEFTPKSARDYAAHSRLAAILLQQVAPATALSFLARRPQAFEALTQYLSGSDKSSMLAQLVRKADQTSTQQALAKGSRERFTTATSIPLIDLLMQSVREMLRSGTALPLNRSGAAGWVYDGSIWFVAKRLADAVRQHIRQHHPDEAVPGENKNDRLFDTWQEYGCIQPNPQSGQAIWYVLVQGSAVDGSESVAVAPVQGAGENDGAYSHSLTMLRFPLDKVFEEAVAYPPPMRGRIEVQVKRGAASGEAANESSAEPAPRQDSGSGIQSALSEGADAPSNSNVDQATRPPTPGAGHQETSGAAKQAKPKAEQLRAPAFKRPGKPAEATKAAGGPKPGDPVQGTPRATSAPTNMPPRGEQRPTESRQVPPTSSPAAAASSLEPPLDKWLDFEDDAAAFKDFPKLPHQPLETQKAAPRGPSVATAPPKAPASAGKRASKPGADAATSPDTGAIRTTEALPSLPPLPAVRPLLARSGQPPEVLARAAPTQFQTAPVILSPFLPELPHETAGRPSEPTPAAVGFIEWLQQGLSSRALKYNETGALVHFVAEGMALVSPLVFRTYAAETVAASDAQVDAQALQVQREVIKSGWHLMGPGKVNILKYQVIGRGGVPVGKLSAVVLTQPDRWVVPVPPVNPVLKLV</sequence>
<keyword evidence="4" id="KW-0347">Helicase</keyword>
<dbReference type="EMBL" id="CP037867">
    <property type="protein sequence ID" value="QBM28273.1"/>
    <property type="molecule type" value="Genomic_DNA"/>
</dbReference>
<accession>A0A4V1ABK4</accession>
<dbReference type="GO" id="GO:0004386">
    <property type="term" value="F:helicase activity"/>
    <property type="evidence" value="ECO:0007669"/>
    <property type="project" value="UniProtKB-KW"/>
</dbReference>
<feature type="region of interest" description="Disordered" evidence="1">
    <location>
        <begin position="13"/>
        <end position="40"/>
    </location>
</feature>
<dbReference type="InterPro" id="IPR011093">
    <property type="entry name" value="TraI_2_C"/>
</dbReference>